<evidence type="ECO:0008006" key="3">
    <source>
        <dbReference type="Google" id="ProtNLM"/>
    </source>
</evidence>
<dbReference type="RefSeq" id="WP_261935083.1">
    <property type="nucleotide sequence ID" value="NZ_AP018817.1"/>
</dbReference>
<name>A0ABM7G0K6_9SPHN</name>
<protein>
    <recommendedName>
        <fullName evidence="3">STAS domain-containing protein</fullName>
    </recommendedName>
</protein>
<keyword evidence="2" id="KW-1185">Reference proteome</keyword>
<accession>A0ABM7G0K6</accession>
<organism evidence="1 2">
    <name type="scientific">Sphingomonas bisphenolicum</name>
    <dbReference type="NCBI Taxonomy" id="296544"/>
    <lineage>
        <taxon>Bacteria</taxon>
        <taxon>Pseudomonadati</taxon>
        <taxon>Pseudomonadota</taxon>
        <taxon>Alphaproteobacteria</taxon>
        <taxon>Sphingomonadales</taxon>
        <taxon>Sphingomonadaceae</taxon>
        <taxon>Sphingomonas</taxon>
    </lineage>
</organism>
<evidence type="ECO:0000313" key="2">
    <source>
        <dbReference type="Proteomes" id="UP001059971"/>
    </source>
</evidence>
<evidence type="ECO:0000313" key="1">
    <source>
        <dbReference type="EMBL" id="BBF70897.1"/>
    </source>
</evidence>
<dbReference type="EMBL" id="AP018817">
    <property type="protein sequence ID" value="BBF70897.1"/>
    <property type="molecule type" value="Genomic_DNA"/>
</dbReference>
<reference evidence="1" key="1">
    <citation type="submission" date="2018-07" db="EMBL/GenBank/DDBJ databases">
        <title>Complete genome sequence of Sphingomonas bisphenolicum strain AO1, a bisphenol A degradative bacterium isolated from Japanese farm field.</title>
        <authorList>
            <person name="Murakami M."/>
            <person name="Koh M."/>
            <person name="Koba S."/>
            <person name="Matsumura Y."/>
        </authorList>
    </citation>
    <scope>NUCLEOTIDE SEQUENCE</scope>
    <source>
        <strain evidence="1">AO1</strain>
    </source>
</reference>
<gene>
    <name evidence="1" type="ORF">SBA_ch1_30970</name>
</gene>
<sequence length="86" mass="9112">MSVRVDGMTIHIEGNSPVEDAEPLLSALQRMPDATVDLSRATRLHSASVQILRALAPPTVGSPSDPFQASFVFPLLSISDGGKELV</sequence>
<proteinExistence type="predicted"/>
<dbReference type="Proteomes" id="UP001059971">
    <property type="component" value="Chromosome 1"/>
</dbReference>